<gene>
    <name evidence="1" type="ORF">JIN84_06135</name>
</gene>
<dbReference type="Proteomes" id="UP000600139">
    <property type="component" value="Unassembled WGS sequence"/>
</dbReference>
<dbReference type="EMBL" id="JAENIK010000005">
    <property type="protein sequence ID" value="MBK1815182.1"/>
    <property type="molecule type" value="Genomic_DNA"/>
</dbReference>
<evidence type="ECO:0000313" key="2">
    <source>
        <dbReference type="Proteomes" id="UP000600139"/>
    </source>
</evidence>
<sequence>MKSALTITLKNADRMSIGSLSELEQLVPEGMAGEALAYGQGEGQLRIGETVWGFYLVDAGNRSFALEEGVLSFEEAAAIATGIIHRARFLWGSHIESEVRGCHHDDITMRLIS</sequence>
<evidence type="ECO:0000313" key="1">
    <source>
        <dbReference type="EMBL" id="MBK1815182.1"/>
    </source>
</evidence>
<comment type="caution">
    <text evidence="1">The sequence shown here is derived from an EMBL/GenBank/DDBJ whole genome shotgun (WGS) entry which is preliminary data.</text>
</comment>
<protein>
    <recommendedName>
        <fullName evidence="3">DUF3846 domain-containing protein</fullName>
    </recommendedName>
</protein>
<evidence type="ECO:0008006" key="3">
    <source>
        <dbReference type="Google" id="ProtNLM"/>
    </source>
</evidence>
<dbReference type="RefSeq" id="WP_200350151.1">
    <property type="nucleotide sequence ID" value="NZ_BAABHZ010000005.1"/>
</dbReference>
<proteinExistence type="predicted"/>
<reference evidence="1" key="1">
    <citation type="submission" date="2021-01" db="EMBL/GenBank/DDBJ databases">
        <title>Modified the classification status of verrucomicrobia.</title>
        <authorList>
            <person name="Feng X."/>
        </authorList>
    </citation>
    <scope>NUCLEOTIDE SEQUENCE</scope>
    <source>
        <strain evidence="1">JCM 18052</strain>
    </source>
</reference>
<organism evidence="1 2">
    <name type="scientific">Luteolibacter yonseiensis</name>
    <dbReference type="NCBI Taxonomy" id="1144680"/>
    <lineage>
        <taxon>Bacteria</taxon>
        <taxon>Pseudomonadati</taxon>
        <taxon>Verrucomicrobiota</taxon>
        <taxon>Verrucomicrobiia</taxon>
        <taxon>Verrucomicrobiales</taxon>
        <taxon>Verrucomicrobiaceae</taxon>
        <taxon>Luteolibacter</taxon>
    </lineage>
</organism>
<keyword evidence="2" id="KW-1185">Reference proteome</keyword>
<dbReference type="AlphaFoldDB" id="A0A934V6M0"/>
<accession>A0A934V6M0</accession>
<name>A0A934V6M0_9BACT</name>